<dbReference type="PANTHER" id="PTHR31973">
    <property type="entry name" value="POLYPROTEIN, PUTATIVE-RELATED"/>
    <property type="match status" value="1"/>
</dbReference>
<evidence type="ECO:0000259" key="6">
    <source>
        <dbReference type="PROSITE" id="PS50966"/>
    </source>
</evidence>
<evidence type="ECO:0000313" key="7">
    <source>
        <dbReference type="Proteomes" id="UP000504610"/>
    </source>
</evidence>
<dbReference type="PROSITE" id="PS50966">
    <property type="entry name" value="ZF_SWIM"/>
    <property type="match status" value="1"/>
</dbReference>
<reference evidence="8" key="2">
    <citation type="submission" date="2025-08" db="UniProtKB">
        <authorList>
            <consortium name="RefSeq"/>
        </authorList>
    </citation>
    <scope>IDENTIFICATION</scope>
    <source>
        <tissue evidence="8">Leaf</tissue>
    </source>
</reference>
<dbReference type="InterPro" id="IPR004332">
    <property type="entry name" value="Transposase_MuDR"/>
</dbReference>
<evidence type="ECO:0000256" key="1">
    <source>
        <dbReference type="ARBA" id="ARBA00022723"/>
    </source>
</evidence>
<dbReference type="GO" id="GO:0008270">
    <property type="term" value="F:zinc ion binding"/>
    <property type="evidence" value="ECO:0007669"/>
    <property type="project" value="UniProtKB-KW"/>
</dbReference>
<organism evidence="7 8">
    <name type="scientific">Raphanus sativus</name>
    <name type="common">Radish</name>
    <name type="synonym">Raphanus raphanistrum var. sativus</name>
    <dbReference type="NCBI Taxonomy" id="3726"/>
    <lineage>
        <taxon>Eukaryota</taxon>
        <taxon>Viridiplantae</taxon>
        <taxon>Streptophyta</taxon>
        <taxon>Embryophyta</taxon>
        <taxon>Tracheophyta</taxon>
        <taxon>Spermatophyta</taxon>
        <taxon>Magnoliopsida</taxon>
        <taxon>eudicotyledons</taxon>
        <taxon>Gunneridae</taxon>
        <taxon>Pentapetalae</taxon>
        <taxon>rosids</taxon>
        <taxon>malvids</taxon>
        <taxon>Brassicales</taxon>
        <taxon>Brassicaceae</taxon>
        <taxon>Brassiceae</taxon>
        <taxon>Raphanus</taxon>
    </lineage>
</organism>
<feature type="region of interest" description="Disordered" evidence="5">
    <location>
        <begin position="739"/>
        <end position="783"/>
    </location>
</feature>
<feature type="region of interest" description="Disordered" evidence="5">
    <location>
        <begin position="47"/>
        <end position="80"/>
    </location>
</feature>
<evidence type="ECO:0000256" key="3">
    <source>
        <dbReference type="ARBA" id="ARBA00022833"/>
    </source>
</evidence>
<dbReference type="OrthoDB" id="1082478at2759"/>
<proteinExistence type="predicted"/>
<dbReference type="AlphaFoldDB" id="A0A6J0JKJ1"/>
<dbReference type="InterPro" id="IPR006564">
    <property type="entry name" value="Znf_PMZ"/>
</dbReference>
<keyword evidence="3" id="KW-0862">Zinc</keyword>
<keyword evidence="7" id="KW-1185">Reference proteome</keyword>
<dbReference type="SMART" id="SM00575">
    <property type="entry name" value="ZnF_PMZ"/>
    <property type="match status" value="1"/>
</dbReference>
<evidence type="ECO:0000256" key="2">
    <source>
        <dbReference type="ARBA" id="ARBA00022771"/>
    </source>
</evidence>
<keyword evidence="1" id="KW-0479">Metal-binding</keyword>
<dbReference type="Proteomes" id="UP000504610">
    <property type="component" value="Chromosome 6"/>
</dbReference>
<evidence type="ECO:0000313" key="8">
    <source>
        <dbReference type="RefSeq" id="XP_018436147.1"/>
    </source>
</evidence>
<evidence type="ECO:0000256" key="4">
    <source>
        <dbReference type="PROSITE-ProRule" id="PRU00325"/>
    </source>
</evidence>
<feature type="region of interest" description="Disordered" evidence="5">
    <location>
        <begin position="690"/>
        <end position="719"/>
    </location>
</feature>
<dbReference type="PANTHER" id="PTHR31973:SF187">
    <property type="entry name" value="MUTATOR TRANSPOSASE MUDRA PROTEIN"/>
    <property type="match status" value="1"/>
</dbReference>
<dbReference type="RefSeq" id="XP_018436147.1">
    <property type="nucleotide sequence ID" value="XM_018580645.1"/>
</dbReference>
<sequence length="783" mass="89985">MGPKVRYKQPERRSTRNLKRGSSIVEDERSDNVRIEEVRIEEVQIEEVQTEEAQIEETVVNDGENDGGSGEGEADKEDDCEAIIDDDEDQLEEEDEANGIRVDEEACEDLVVHFGDVAREAEEASDADSGDDIWDEDIIPDPLSSDDDEEAVIRKETRANTVDSEELLFLGKTFNCAADFKVALLRYSLRTRYDIKMYKSNAKQLGAKCSDKETKCPWRVYCSYERRKHKMQIKVYINEHICLRSGYSRMLKRSSIASIFEERLRINPKFTKKEMADEIKREFNLIVTEEQCAKAKSKLYRERKAGHETHFSRIWDYQAEVVRTNPYSTVVIETIPGATPTSKQRFDRMYVCFTSQRETWIESCRPIIGLDGAFLKWDIKGHLLAAVGRDGDNRIVPIAWAVVEIENNINWEWFVKLLKADLGLENGGRITIISDKQKGLVNAVKEELPEAEHRMCARHILANWKRDNKDPQLEILFWKIARSYTEGDYKENLKALQLYSSGAHDSLLRTNPVAWSRAYFRIGSCCNDNLNNLSESFNKTIKEARKKPLLELLEDIRRQCMVRNAKRAIVASRLRTRFTKRAHKEIEATKEKSKHCIRYIACGEYNEIDDGGTTYSVDMAGRTCGCIKWQLTGIPCIHASCVIMAKRLTFGDYVSSYYTANMWRLTYSRGIRPVQGMKLWPQLNRLPVLPPPYRLGNRGRPSNYERKKGQNESSSSTKLSREFRVITCSNCLEEGHNKTTCPNATVLPPPKRPRGRPRLYPQAQPSQGMSQEQSQEMPQGSQV</sequence>
<evidence type="ECO:0000256" key="5">
    <source>
        <dbReference type="SAM" id="MobiDB-lite"/>
    </source>
</evidence>
<feature type="domain" description="SWIM-type" evidence="6">
    <location>
        <begin position="615"/>
        <end position="647"/>
    </location>
</feature>
<dbReference type="GeneID" id="108808514"/>
<reference evidence="7" key="1">
    <citation type="journal article" date="2019" name="Database">
        <title>The radish genome database (RadishGD): an integrated information resource for radish genomics.</title>
        <authorList>
            <person name="Yu H.J."/>
            <person name="Baek S."/>
            <person name="Lee Y.J."/>
            <person name="Cho A."/>
            <person name="Mun J.H."/>
        </authorList>
    </citation>
    <scope>NUCLEOTIDE SEQUENCE [LARGE SCALE GENOMIC DNA]</scope>
    <source>
        <strain evidence="7">cv. WK10039</strain>
    </source>
</reference>
<dbReference type="Pfam" id="PF10551">
    <property type="entry name" value="MULE"/>
    <property type="match status" value="1"/>
</dbReference>
<dbReference type="InterPro" id="IPR007527">
    <property type="entry name" value="Znf_SWIM"/>
</dbReference>
<dbReference type="Pfam" id="PF04434">
    <property type="entry name" value="SWIM"/>
    <property type="match status" value="1"/>
</dbReference>
<accession>A0A6J0JKJ1</accession>
<feature type="compositionally biased region" description="Low complexity" evidence="5">
    <location>
        <begin position="758"/>
        <end position="783"/>
    </location>
</feature>
<dbReference type="Pfam" id="PF03108">
    <property type="entry name" value="DBD_Tnp_Mut"/>
    <property type="match status" value="1"/>
</dbReference>
<dbReference type="KEGG" id="rsz:108808514"/>
<feature type="region of interest" description="Disordered" evidence="5">
    <location>
        <begin position="1"/>
        <end position="28"/>
    </location>
</feature>
<keyword evidence="2 4" id="KW-0863">Zinc-finger</keyword>
<protein>
    <submittedName>
        <fullName evidence="8">Uncharacterized protein LOC108808514</fullName>
    </submittedName>
</protein>
<dbReference type="InterPro" id="IPR018289">
    <property type="entry name" value="MULE_transposase_dom"/>
</dbReference>
<gene>
    <name evidence="8" type="primary">LOC108808514</name>
</gene>
<name>A0A6J0JKJ1_RAPSA</name>